<dbReference type="Proteomes" id="UP000188533">
    <property type="component" value="Unassembled WGS sequence"/>
</dbReference>
<dbReference type="AlphaFoldDB" id="A0A1Q3EPE5"/>
<protein>
    <submittedName>
        <fullName evidence="1">Myosin-partial</fullName>
    </submittedName>
</protein>
<reference evidence="1 2" key="2">
    <citation type="submission" date="2017-02" db="EMBL/GenBank/DDBJ databases">
        <title>A genome survey and senescence transcriptome analysis in Lentinula edodes.</title>
        <authorList>
            <person name="Sakamoto Y."/>
            <person name="Nakade K."/>
            <person name="Sato S."/>
            <person name="Yoshida Y."/>
            <person name="Miyazaki K."/>
            <person name="Natsume S."/>
            <person name="Konno N."/>
        </authorList>
    </citation>
    <scope>NUCLEOTIDE SEQUENCE [LARGE SCALE GENOMIC DNA]</scope>
    <source>
        <strain evidence="1 2">NBRC 111202</strain>
    </source>
</reference>
<sequence>MLGIRLSNRFYFFAILLFCLVVIGLLGHTGHSPSQVLFWPIFEESGGTVEAGRRPPEPPTWTRLRQWEDNLPQHDLSLPFPEGSTGRYVKFDNQIKMLGWNNVLNEVLMNAHLSYVSGRSYVFLDYYWKPEYYSWPKSQFRSNPPRTPLNALISGPAAGGPWDEGDEAPRAISERWYDIVCPYGERRFMNTREFKPPVWNSPGIDMLNHWSQVLRNAPERCIEIQGDDEHDMFPQVFDLWMWGSTRVLSLWEEFSKSPDDGDTYTEGRLQRGLPDSFEVPPSLVWDSSEYNQYYVERCFPEQQSIVAKVREARKSYISAAGKDEKRTLDVMYLLTNAKGNWLAKMIADLKQDGWHTIVTSKDLELNAEQTDVNMAVDMDIARKAAVFIGNGWSSFTSNIVHRRLVDGKEPLSTRFW</sequence>
<name>A0A1Q3EPE5_LENED</name>
<evidence type="ECO:0000313" key="2">
    <source>
        <dbReference type="Proteomes" id="UP000188533"/>
    </source>
</evidence>
<comment type="caution">
    <text evidence="1">The sequence shown here is derived from an EMBL/GenBank/DDBJ whole genome shotgun (WGS) entry which is preliminary data.</text>
</comment>
<accession>A0A1Q3EPE5</accession>
<proteinExistence type="predicted"/>
<keyword evidence="2" id="KW-1185">Reference proteome</keyword>
<dbReference type="Gene3D" id="3.40.50.11350">
    <property type="match status" value="1"/>
</dbReference>
<dbReference type="CDD" id="cd11296">
    <property type="entry name" value="O-FucT_like"/>
    <property type="match status" value="1"/>
</dbReference>
<evidence type="ECO:0000313" key="1">
    <source>
        <dbReference type="EMBL" id="GAW08984.1"/>
    </source>
</evidence>
<dbReference type="EMBL" id="BDGU01000878">
    <property type="protein sequence ID" value="GAW08984.1"/>
    <property type="molecule type" value="Genomic_DNA"/>
</dbReference>
<gene>
    <name evidence="1" type="ORF">LENED_011101</name>
</gene>
<organism evidence="1 2">
    <name type="scientific">Lentinula edodes</name>
    <name type="common">Shiitake mushroom</name>
    <name type="synonym">Lentinus edodes</name>
    <dbReference type="NCBI Taxonomy" id="5353"/>
    <lineage>
        <taxon>Eukaryota</taxon>
        <taxon>Fungi</taxon>
        <taxon>Dikarya</taxon>
        <taxon>Basidiomycota</taxon>
        <taxon>Agaricomycotina</taxon>
        <taxon>Agaricomycetes</taxon>
        <taxon>Agaricomycetidae</taxon>
        <taxon>Agaricales</taxon>
        <taxon>Marasmiineae</taxon>
        <taxon>Omphalotaceae</taxon>
        <taxon>Lentinula</taxon>
    </lineage>
</organism>
<reference evidence="1 2" key="1">
    <citation type="submission" date="2016-08" db="EMBL/GenBank/DDBJ databases">
        <authorList>
            <consortium name="Lentinula edodes genome sequencing consortium"/>
            <person name="Sakamoto Y."/>
            <person name="Nakade K."/>
            <person name="Sato S."/>
            <person name="Yoshida Y."/>
            <person name="Miyazaki K."/>
            <person name="Natsume S."/>
            <person name="Konno N."/>
        </authorList>
    </citation>
    <scope>NUCLEOTIDE SEQUENCE [LARGE SCALE GENOMIC DNA]</scope>
    <source>
        <strain evidence="1 2">NBRC 111202</strain>
    </source>
</reference>